<evidence type="ECO:0000313" key="1">
    <source>
        <dbReference type="EnsemblMetazoa" id="Aqu2.1.41405_001"/>
    </source>
</evidence>
<name>A0A1X7VNI8_AMPQE</name>
<reference evidence="1" key="1">
    <citation type="submission" date="2017-05" db="UniProtKB">
        <authorList>
            <consortium name="EnsemblMetazoa"/>
        </authorList>
    </citation>
    <scope>IDENTIFICATION</scope>
</reference>
<dbReference type="EnsemblMetazoa" id="Aqu2.1.41405_001">
    <property type="protein sequence ID" value="Aqu2.1.41405_001"/>
    <property type="gene ID" value="Aqu2.1.41405"/>
</dbReference>
<dbReference type="InParanoid" id="A0A1X7VNI8"/>
<dbReference type="AlphaFoldDB" id="A0A1X7VNI8"/>
<protein>
    <submittedName>
        <fullName evidence="1">Uncharacterized protein</fullName>
    </submittedName>
</protein>
<sequence>MRQNSPAFTKVIKTPHIEPKALQAVVEMMSLT</sequence>
<accession>A0A1X7VNI8</accession>
<organism evidence="1">
    <name type="scientific">Amphimedon queenslandica</name>
    <name type="common">Sponge</name>
    <dbReference type="NCBI Taxonomy" id="400682"/>
    <lineage>
        <taxon>Eukaryota</taxon>
        <taxon>Metazoa</taxon>
        <taxon>Porifera</taxon>
        <taxon>Demospongiae</taxon>
        <taxon>Heteroscleromorpha</taxon>
        <taxon>Haplosclerida</taxon>
        <taxon>Niphatidae</taxon>
        <taxon>Amphimedon</taxon>
    </lineage>
</organism>
<proteinExistence type="predicted"/>